<protein>
    <recommendedName>
        <fullName evidence="3">ATP-binding protein</fullName>
    </recommendedName>
</protein>
<gene>
    <name evidence="1" type="ORF">LJ752_07545</name>
</gene>
<accession>A0ABS8GHH2</accession>
<comment type="caution">
    <text evidence="1">The sequence shown here is derived from an EMBL/GenBank/DDBJ whole genome shotgun (WGS) entry which is preliminary data.</text>
</comment>
<reference evidence="1" key="1">
    <citation type="submission" date="2021-10" db="EMBL/GenBank/DDBJ databases">
        <title>Novel species in genus Arthrobacter.</title>
        <authorList>
            <person name="Liu Y."/>
        </authorList>
    </citation>
    <scope>NUCLEOTIDE SEQUENCE</scope>
    <source>
        <strain evidence="1">Zg-Y786</strain>
    </source>
</reference>
<evidence type="ECO:0008006" key="3">
    <source>
        <dbReference type="Google" id="ProtNLM"/>
    </source>
</evidence>
<name>A0ABS8GHH2_9MICC</name>
<sequence length="190" mass="19852">MLSALDVDHALTPVNADPSLNEIALVELSQFSSSGDIDSLVSIVFNNEIPAELKSVICRALIETGNNVPEHARVEHGYMAAQVNPSVGTLRIAVADSGVGLLTTLAPRGATSDREALQMAISGTSEKDSLGAGRGLSGTSQALKAHRGVGMLLSGTTSMTMTQARDAPWQHREGFQGTVFGAQLALGEKR</sequence>
<dbReference type="Gene3D" id="3.30.565.10">
    <property type="entry name" value="Histidine kinase-like ATPase, C-terminal domain"/>
    <property type="match status" value="1"/>
</dbReference>
<dbReference type="Proteomes" id="UP001139168">
    <property type="component" value="Unassembled WGS sequence"/>
</dbReference>
<evidence type="ECO:0000313" key="2">
    <source>
        <dbReference type="Proteomes" id="UP001139168"/>
    </source>
</evidence>
<keyword evidence="2" id="KW-1185">Reference proteome</keyword>
<organism evidence="1 2">
    <name type="scientific">Arthrobacter gengyunqii</name>
    <dbReference type="NCBI Taxonomy" id="2886940"/>
    <lineage>
        <taxon>Bacteria</taxon>
        <taxon>Bacillati</taxon>
        <taxon>Actinomycetota</taxon>
        <taxon>Actinomycetes</taxon>
        <taxon>Micrococcales</taxon>
        <taxon>Micrococcaceae</taxon>
        <taxon>Arthrobacter</taxon>
    </lineage>
</organism>
<dbReference type="RefSeq" id="WP_227890714.1">
    <property type="nucleotide sequence ID" value="NZ_JAJFZQ010000005.1"/>
</dbReference>
<dbReference type="InterPro" id="IPR036890">
    <property type="entry name" value="HATPase_C_sf"/>
</dbReference>
<evidence type="ECO:0000313" key="1">
    <source>
        <dbReference type="EMBL" id="MCC3265896.1"/>
    </source>
</evidence>
<dbReference type="EMBL" id="JAJFZQ010000005">
    <property type="protein sequence ID" value="MCC3265896.1"/>
    <property type="molecule type" value="Genomic_DNA"/>
</dbReference>
<proteinExistence type="predicted"/>